<accession>A0A1H9SDN9</accession>
<feature type="transmembrane region" description="Helical" evidence="5">
    <location>
        <begin position="167"/>
        <end position="188"/>
    </location>
</feature>
<evidence type="ECO:0000256" key="3">
    <source>
        <dbReference type="ARBA" id="ARBA00023004"/>
    </source>
</evidence>
<keyword evidence="8" id="KW-1185">Reference proteome</keyword>
<evidence type="ECO:0000256" key="1">
    <source>
        <dbReference type="ARBA" id="ARBA00022714"/>
    </source>
</evidence>
<dbReference type="CDD" id="cd03467">
    <property type="entry name" value="Rieske"/>
    <property type="match status" value="1"/>
</dbReference>
<feature type="transmembrane region" description="Helical" evidence="5">
    <location>
        <begin position="137"/>
        <end position="155"/>
    </location>
</feature>
<dbReference type="GO" id="GO:0004497">
    <property type="term" value="F:monooxygenase activity"/>
    <property type="evidence" value="ECO:0007669"/>
    <property type="project" value="UniProtKB-ARBA"/>
</dbReference>
<protein>
    <submittedName>
        <fullName evidence="7">Ferredoxin subunit of nitrite reductase or a ring-hydroxylating dioxygenase</fullName>
    </submittedName>
</protein>
<dbReference type="GO" id="GO:0046872">
    <property type="term" value="F:metal ion binding"/>
    <property type="evidence" value="ECO:0007669"/>
    <property type="project" value="UniProtKB-KW"/>
</dbReference>
<evidence type="ECO:0000256" key="5">
    <source>
        <dbReference type="SAM" id="Phobius"/>
    </source>
</evidence>
<dbReference type="Gene3D" id="2.102.10.10">
    <property type="entry name" value="Rieske [2Fe-2S] iron-sulphur domain"/>
    <property type="match status" value="1"/>
</dbReference>
<keyword evidence="5" id="KW-0812">Transmembrane</keyword>
<keyword evidence="3" id="KW-0408">Iron</keyword>
<dbReference type="STRING" id="943816.AN217_19165"/>
<sequence>MSSDVFSKGTRQRPRLLRAIENGPGRPPLAAPLDALGRLRVLDPAVGPLRAAVRKLPLSSRTRDVLHGRWLGHPLHPALVQLPMGAWMSAGLLDLLPGTRRAARVLVGVGVLTALPAAATGAADWARLHQPQLRTGLVHGLATSAALGLYTASLAARLRGRECKGRLLGFGGLTAAGTGAMIGGHLAYRQAAGANKAEPVPYLVGPGWHRVGKVDAFPVGQSASASLGEVELLVHREHSGAVRVLANRCSHESGPLSEGTVADGCVTCPWHGSTFRLSDGWNVGGPATAPQPGFETRVGDDGVLEVRLRQP</sequence>
<keyword evidence="7" id="KW-0223">Dioxygenase</keyword>
<keyword evidence="7" id="KW-0560">Oxidoreductase</keyword>
<dbReference type="GO" id="GO:0051213">
    <property type="term" value="F:dioxygenase activity"/>
    <property type="evidence" value="ECO:0007669"/>
    <property type="project" value="UniProtKB-KW"/>
</dbReference>
<gene>
    <name evidence="7" type="ORF">SAMN05421870_104463</name>
</gene>
<dbReference type="InterPro" id="IPR017941">
    <property type="entry name" value="Rieske_2Fe-2S"/>
</dbReference>
<dbReference type="PANTHER" id="PTHR21496">
    <property type="entry name" value="FERREDOXIN-RELATED"/>
    <property type="match status" value="1"/>
</dbReference>
<dbReference type="InterPro" id="IPR019251">
    <property type="entry name" value="DUF2231_TM"/>
</dbReference>
<evidence type="ECO:0000256" key="2">
    <source>
        <dbReference type="ARBA" id="ARBA00022723"/>
    </source>
</evidence>
<keyword evidence="4" id="KW-0411">Iron-sulfur</keyword>
<feature type="domain" description="Rieske" evidence="6">
    <location>
        <begin position="208"/>
        <end position="305"/>
    </location>
</feature>
<dbReference type="PANTHER" id="PTHR21496:SF23">
    <property type="entry name" value="3-PHENYLPROPIONATE_CINNAMIC ACID DIOXYGENASE FERREDOXIN SUBUNIT"/>
    <property type="match status" value="1"/>
</dbReference>
<keyword evidence="2" id="KW-0479">Metal-binding</keyword>
<dbReference type="AlphaFoldDB" id="A0A1H9SDN9"/>
<keyword evidence="5" id="KW-0472">Membrane</keyword>
<dbReference type="EMBL" id="FOGO01000004">
    <property type="protein sequence ID" value="SER83132.1"/>
    <property type="molecule type" value="Genomic_DNA"/>
</dbReference>
<dbReference type="InterPro" id="IPR036922">
    <property type="entry name" value="Rieske_2Fe-2S_sf"/>
</dbReference>
<reference evidence="8" key="1">
    <citation type="submission" date="2016-10" db="EMBL/GenBank/DDBJ databases">
        <authorList>
            <person name="Varghese N."/>
            <person name="Submissions S."/>
        </authorList>
    </citation>
    <scope>NUCLEOTIDE SEQUENCE [LARGE SCALE GENOMIC DNA]</scope>
    <source>
        <strain evidence="8">CGMCC 4.6825</strain>
    </source>
</reference>
<dbReference type="Proteomes" id="UP000182841">
    <property type="component" value="Unassembled WGS sequence"/>
</dbReference>
<dbReference type="GO" id="GO:0051537">
    <property type="term" value="F:2 iron, 2 sulfur cluster binding"/>
    <property type="evidence" value="ECO:0007669"/>
    <property type="project" value="UniProtKB-KW"/>
</dbReference>
<dbReference type="Pfam" id="PF00355">
    <property type="entry name" value="Rieske"/>
    <property type="match status" value="1"/>
</dbReference>
<dbReference type="GO" id="GO:0016705">
    <property type="term" value="F:oxidoreductase activity, acting on paired donors, with incorporation or reduction of molecular oxygen"/>
    <property type="evidence" value="ECO:0007669"/>
    <property type="project" value="UniProtKB-ARBA"/>
</dbReference>
<proteinExistence type="predicted"/>
<dbReference type="Pfam" id="PF09990">
    <property type="entry name" value="DUF2231"/>
    <property type="match status" value="1"/>
</dbReference>
<dbReference type="SUPFAM" id="SSF50022">
    <property type="entry name" value="ISP domain"/>
    <property type="match status" value="1"/>
</dbReference>
<evidence type="ECO:0000313" key="8">
    <source>
        <dbReference type="Proteomes" id="UP000182841"/>
    </source>
</evidence>
<evidence type="ECO:0000313" key="7">
    <source>
        <dbReference type="EMBL" id="SER83132.1"/>
    </source>
</evidence>
<organism evidence="7 8">
    <name type="scientific">Streptomyces qinglanensis</name>
    <dbReference type="NCBI Taxonomy" id="943816"/>
    <lineage>
        <taxon>Bacteria</taxon>
        <taxon>Bacillati</taxon>
        <taxon>Actinomycetota</taxon>
        <taxon>Actinomycetes</taxon>
        <taxon>Kitasatosporales</taxon>
        <taxon>Streptomycetaceae</taxon>
        <taxon>Streptomyces</taxon>
    </lineage>
</organism>
<dbReference type="OrthoDB" id="9795104at2"/>
<keyword evidence="5" id="KW-1133">Transmembrane helix</keyword>
<name>A0A1H9SDN9_9ACTN</name>
<evidence type="ECO:0000256" key="4">
    <source>
        <dbReference type="ARBA" id="ARBA00023014"/>
    </source>
</evidence>
<keyword evidence="1" id="KW-0001">2Fe-2S</keyword>
<evidence type="ECO:0000259" key="6">
    <source>
        <dbReference type="PROSITE" id="PS51296"/>
    </source>
</evidence>
<dbReference type="RefSeq" id="WP_075000216.1">
    <property type="nucleotide sequence ID" value="NZ_FOGO01000004.1"/>
</dbReference>
<dbReference type="PROSITE" id="PS51296">
    <property type="entry name" value="RIESKE"/>
    <property type="match status" value="1"/>
</dbReference>
<feature type="transmembrane region" description="Helical" evidence="5">
    <location>
        <begin position="105"/>
        <end position="125"/>
    </location>
</feature>